<evidence type="ECO:0000313" key="4">
    <source>
        <dbReference type="Proteomes" id="UP000216524"/>
    </source>
</evidence>
<dbReference type="PANTHER" id="PTHR48090">
    <property type="entry name" value="UNDECAPRENYL-PHOSPHATE 4-DEOXY-4-FORMAMIDO-L-ARABINOSE TRANSFERASE-RELATED"/>
    <property type="match status" value="1"/>
</dbReference>
<sequence length="380" mass="42840">MWWRYNIGYGIPLPGVWNRPGFALSSPAHTGYHRHFPKVRRAPYGPWQVCISYASPNRSAITTQLARGKPLQSLPASECCACRAGADRDYLSSVERHGSYKYYSLMIIVLLPAYNEEASLPVLLPKIHDVLVSHAEGYRIIVCNDGSRDNTAVLLEQYQGTYPLEVIHHSINRGLGESSRDLFERAAAVSNPGDFIIRMDCDDTHEPEFIPSLLARLDEGYDVVVASRFQPGGGQFGVSAYRRFISRSANLFMKVFFPIRGLWEYSCGYRAYRAETIKRAVSFYGNNFIQLKGLGFTCTLEKLVKLNLIDARFSEVPFVLRYDQKRSASKMVSSVTTLGYLVMTLLCYWPFGGWRAVYRGKAPDGDKPPISNDTPPDSDR</sequence>
<organism evidence="3 4">
    <name type="scientific">Bordetella genomosp. 6</name>
    <dbReference type="NCBI Taxonomy" id="463024"/>
    <lineage>
        <taxon>Bacteria</taxon>
        <taxon>Pseudomonadati</taxon>
        <taxon>Pseudomonadota</taxon>
        <taxon>Betaproteobacteria</taxon>
        <taxon>Burkholderiales</taxon>
        <taxon>Alcaligenaceae</taxon>
        <taxon>Bordetella</taxon>
    </lineage>
</organism>
<protein>
    <recommendedName>
        <fullName evidence="2">Glycosyltransferase 2-like domain-containing protein</fullName>
    </recommendedName>
</protein>
<comment type="caution">
    <text evidence="3">The sequence shown here is derived from an EMBL/GenBank/DDBJ whole genome shotgun (WGS) entry which is preliminary data.</text>
</comment>
<keyword evidence="4" id="KW-1185">Reference proteome</keyword>
<gene>
    <name evidence="3" type="ORF">CAL23_23070</name>
</gene>
<dbReference type="Gene3D" id="3.90.550.10">
    <property type="entry name" value="Spore Coat Polysaccharide Biosynthesis Protein SpsA, Chain A"/>
    <property type="match status" value="1"/>
</dbReference>
<evidence type="ECO:0000256" key="1">
    <source>
        <dbReference type="SAM" id="Phobius"/>
    </source>
</evidence>
<dbReference type="InterPro" id="IPR029044">
    <property type="entry name" value="Nucleotide-diphossugar_trans"/>
</dbReference>
<evidence type="ECO:0000259" key="2">
    <source>
        <dbReference type="Pfam" id="PF00535"/>
    </source>
</evidence>
<accession>A0ABX4F810</accession>
<dbReference type="Proteomes" id="UP000216524">
    <property type="component" value="Unassembled WGS sequence"/>
</dbReference>
<feature type="domain" description="Glycosyltransferase 2-like" evidence="2">
    <location>
        <begin position="109"/>
        <end position="275"/>
    </location>
</feature>
<dbReference type="PANTHER" id="PTHR48090:SF7">
    <property type="entry name" value="RFBJ PROTEIN"/>
    <property type="match status" value="1"/>
</dbReference>
<feature type="transmembrane region" description="Helical" evidence="1">
    <location>
        <begin position="331"/>
        <end position="351"/>
    </location>
</feature>
<dbReference type="Pfam" id="PF00535">
    <property type="entry name" value="Glycos_transf_2"/>
    <property type="match status" value="1"/>
</dbReference>
<dbReference type="CDD" id="cd04179">
    <property type="entry name" value="DPM_DPG-synthase_like"/>
    <property type="match status" value="1"/>
</dbReference>
<dbReference type="InterPro" id="IPR050256">
    <property type="entry name" value="Glycosyltransferase_2"/>
</dbReference>
<dbReference type="SUPFAM" id="SSF53448">
    <property type="entry name" value="Nucleotide-diphospho-sugar transferases"/>
    <property type="match status" value="1"/>
</dbReference>
<dbReference type="EMBL" id="NEVV01000007">
    <property type="protein sequence ID" value="OZI70450.1"/>
    <property type="molecule type" value="Genomic_DNA"/>
</dbReference>
<evidence type="ECO:0000313" key="3">
    <source>
        <dbReference type="EMBL" id="OZI70450.1"/>
    </source>
</evidence>
<keyword evidence="1" id="KW-0472">Membrane</keyword>
<dbReference type="InterPro" id="IPR001173">
    <property type="entry name" value="Glyco_trans_2-like"/>
</dbReference>
<name>A0ABX4F810_9BORD</name>
<proteinExistence type="predicted"/>
<keyword evidence="1" id="KW-1133">Transmembrane helix</keyword>
<keyword evidence="1" id="KW-0812">Transmembrane</keyword>
<reference evidence="3 4" key="1">
    <citation type="submission" date="2017-05" db="EMBL/GenBank/DDBJ databases">
        <title>Complete and WGS of Bordetella genogroups.</title>
        <authorList>
            <person name="Spilker T."/>
            <person name="Lipuma J."/>
        </authorList>
    </citation>
    <scope>NUCLEOTIDE SEQUENCE [LARGE SCALE GENOMIC DNA]</scope>
    <source>
        <strain evidence="3 4">AU3139</strain>
    </source>
</reference>